<dbReference type="PROSITE" id="PS50048">
    <property type="entry name" value="ZN2_CY6_FUNGAL_2"/>
    <property type="match status" value="1"/>
</dbReference>
<dbReference type="PANTHER" id="PTHR47659:SF7">
    <property type="entry name" value="FUNGAL TRANSCRIPTIONAL REGULATORY PROTEIN, N-TERMINAL DOMAIN-CONTAINING PROTEIN"/>
    <property type="match status" value="1"/>
</dbReference>
<dbReference type="SMART" id="SM00066">
    <property type="entry name" value="GAL4"/>
    <property type="match status" value="1"/>
</dbReference>
<dbReference type="GO" id="GO:0000981">
    <property type="term" value="F:DNA-binding transcription factor activity, RNA polymerase II-specific"/>
    <property type="evidence" value="ECO:0007669"/>
    <property type="project" value="InterPro"/>
</dbReference>
<comment type="caution">
    <text evidence="4">The sequence shown here is derived from an EMBL/GenBank/DDBJ whole genome shotgun (WGS) entry which is preliminary data.</text>
</comment>
<evidence type="ECO:0000313" key="4">
    <source>
        <dbReference type="EMBL" id="KAL0478998.1"/>
    </source>
</evidence>
<dbReference type="InterPro" id="IPR001138">
    <property type="entry name" value="Zn2Cys6_DnaBD"/>
</dbReference>
<feature type="domain" description="Zn(2)-C6 fungal-type" evidence="3">
    <location>
        <begin position="27"/>
        <end position="58"/>
    </location>
</feature>
<evidence type="ECO:0000313" key="5">
    <source>
        <dbReference type="Proteomes" id="UP001431209"/>
    </source>
</evidence>
<gene>
    <name evidence="4" type="ORF">AKO1_007848</name>
</gene>
<dbReference type="EMBL" id="JAOPGA020000489">
    <property type="protein sequence ID" value="KAL0478998.1"/>
    <property type="molecule type" value="Genomic_DNA"/>
</dbReference>
<dbReference type="InterPro" id="IPR036864">
    <property type="entry name" value="Zn2-C6_fun-type_DNA-bd_sf"/>
</dbReference>
<dbReference type="Pfam" id="PF00172">
    <property type="entry name" value="Zn_clus"/>
    <property type="match status" value="1"/>
</dbReference>
<accession>A0AAW2YNP3</accession>
<organism evidence="4 5">
    <name type="scientific">Acrasis kona</name>
    <dbReference type="NCBI Taxonomy" id="1008807"/>
    <lineage>
        <taxon>Eukaryota</taxon>
        <taxon>Discoba</taxon>
        <taxon>Heterolobosea</taxon>
        <taxon>Tetramitia</taxon>
        <taxon>Eutetramitia</taxon>
        <taxon>Acrasidae</taxon>
        <taxon>Acrasis</taxon>
    </lineage>
</organism>
<keyword evidence="1" id="KW-0479">Metal-binding</keyword>
<evidence type="ECO:0000256" key="1">
    <source>
        <dbReference type="ARBA" id="ARBA00022723"/>
    </source>
</evidence>
<keyword evidence="5" id="KW-1185">Reference proteome</keyword>
<sequence length="258" mass="29213">MKTTRKKLPTLVTERVRSGRKPYVKNACTNCKTAHTACEDERPCSRCRLLNIGDSCMDATHKYKTRSDSTPNIVQDDFNLINEPSTKKRKAPNTQIATLNSTTQPNIQCDQDASFEEFLSKFLNNSPCPSPMFNSNTALAISPQAHHNNNFTYEIPLNKPPSPGLLFSQDLMDGTMDLITQNAATLDNHFMHQNIHANNNTNTTTPKRKSTLNQEQVENLLLHMWNKQCVQEIKINSLQEELDRVTDQLNKVTSSFDT</sequence>
<evidence type="ECO:0000259" key="3">
    <source>
        <dbReference type="PROSITE" id="PS50048"/>
    </source>
</evidence>
<dbReference type="PANTHER" id="PTHR47659">
    <property type="entry name" value="ZN(II)2CYS6 TRANSCRIPTION FACTOR (EUROFUNG)-RELATED"/>
    <property type="match status" value="1"/>
</dbReference>
<evidence type="ECO:0000256" key="2">
    <source>
        <dbReference type="ARBA" id="ARBA00023242"/>
    </source>
</evidence>
<reference evidence="4 5" key="1">
    <citation type="submission" date="2024-03" db="EMBL/GenBank/DDBJ databases">
        <title>The Acrasis kona genome and developmental transcriptomes reveal deep origins of eukaryotic multicellular pathways.</title>
        <authorList>
            <person name="Sheikh S."/>
            <person name="Fu C.-J."/>
            <person name="Brown M.W."/>
            <person name="Baldauf S.L."/>
        </authorList>
    </citation>
    <scope>NUCLEOTIDE SEQUENCE [LARGE SCALE GENOMIC DNA]</scope>
    <source>
        <strain evidence="4 5">ATCC MYA-3509</strain>
    </source>
</reference>
<dbReference type="InterPro" id="IPR050335">
    <property type="entry name" value="ERT1_acuK_gluconeogen_tf"/>
</dbReference>
<dbReference type="PROSITE" id="PS00463">
    <property type="entry name" value="ZN2_CY6_FUNGAL_1"/>
    <property type="match status" value="1"/>
</dbReference>
<keyword evidence="2" id="KW-0539">Nucleus</keyword>
<dbReference type="GO" id="GO:0008270">
    <property type="term" value="F:zinc ion binding"/>
    <property type="evidence" value="ECO:0007669"/>
    <property type="project" value="InterPro"/>
</dbReference>
<dbReference type="SUPFAM" id="SSF57701">
    <property type="entry name" value="Zn2/Cys6 DNA-binding domain"/>
    <property type="match status" value="1"/>
</dbReference>
<dbReference type="AlphaFoldDB" id="A0AAW2YNP3"/>
<name>A0AAW2YNP3_9EUKA</name>
<protein>
    <recommendedName>
        <fullName evidence="3">Zn(2)-C6 fungal-type domain-containing protein</fullName>
    </recommendedName>
</protein>
<dbReference type="Proteomes" id="UP001431209">
    <property type="component" value="Unassembled WGS sequence"/>
</dbReference>
<proteinExistence type="predicted"/>